<reference evidence="2 3" key="1">
    <citation type="submission" date="2019-07" db="EMBL/GenBank/DDBJ databases">
        <title>WGS assembly of Gossypium mustelinum.</title>
        <authorList>
            <person name="Chen Z.J."/>
            <person name="Sreedasyam A."/>
            <person name="Ando A."/>
            <person name="Song Q."/>
            <person name="De L."/>
            <person name="Hulse-Kemp A."/>
            <person name="Ding M."/>
            <person name="Ye W."/>
            <person name="Kirkbride R."/>
            <person name="Jenkins J."/>
            <person name="Plott C."/>
            <person name="Lovell J."/>
            <person name="Lin Y.-M."/>
            <person name="Vaughn R."/>
            <person name="Liu B."/>
            <person name="Li W."/>
            <person name="Simpson S."/>
            <person name="Scheffler B."/>
            <person name="Saski C."/>
            <person name="Grover C."/>
            <person name="Hu G."/>
            <person name="Conover J."/>
            <person name="Carlson J."/>
            <person name="Shu S."/>
            <person name="Boston L."/>
            <person name="Williams M."/>
            <person name="Peterson D."/>
            <person name="Mcgee K."/>
            <person name="Jones D."/>
            <person name="Wendel J."/>
            <person name="Stelly D."/>
            <person name="Grimwood J."/>
            <person name="Schmutz J."/>
        </authorList>
    </citation>
    <scope>NUCLEOTIDE SEQUENCE [LARGE SCALE GENOMIC DNA]</scope>
    <source>
        <strain evidence="2">1408120.09</strain>
    </source>
</reference>
<evidence type="ECO:0000313" key="3">
    <source>
        <dbReference type="Proteomes" id="UP000323597"/>
    </source>
</evidence>
<name>A0A5D2S7P0_GOSMU</name>
<dbReference type="Proteomes" id="UP000323597">
    <property type="component" value="Chromosome D13"/>
</dbReference>
<keyword evidence="3" id="KW-1185">Reference proteome</keyword>
<dbReference type="AlphaFoldDB" id="A0A5D2S7P0"/>
<evidence type="ECO:0000313" key="2">
    <source>
        <dbReference type="EMBL" id="TYI48513.1"/>
    </source>
</evidence>
<protein>
    <submittedName>
        <fullName evidence="2">Uncharacterized protein</fullName>
    </submittedName>
</protein>
<keyword evidence="1" id="KW-0812">Transmembrane</keyword>
<dbReference type="EMBL" id="CM017661">
    <property type="protein sequence ID" value="TYI48513.1"/>
    <property type="molecule type" value="Genomic_DNA"/>
</dbReference>
<accession>A0A5D2S7P0</accession>
<organism evidence="2 3">
    <name type="scientific">Gossypium mustelinum</name>
    <name type="common">Cotton</name>
    <name type="synonym">Gossypium caicoense</name>
    <dbReference type="NCBI Taxonomy" id="34275"/>
    <lineage>
        <taxon>Eukaryota</taxon>
        <taxon>Viridiplantae</taxon>
        <taxon>Streptophyta</taxon>
        <taxon>Embryophyta</taxon>
        <taxon>Tracheophyta</taxon>
        <taxon>Spermatophyta</taxon>
        <taxon>Magnoliopsida</taxon>
        <taxon>eudicotyledons</taxon>
        <taxon>Gunneridae</taxon>
        <taxon>Pentapetalae</taxon>
        <taxon>rosids</taxon>
        <taxon>malvids</taxon>
        <taxon>Malvales</taxon>
        <taxon>Malvaceae</taxon>
        <taxon>Malvoideae</taxon>
        <taxon>Gossypium</taxon>
    </lineage>
</organism>
<evidence type="ECO:0000256" key="1">
    <source>
        <dbReference type="SAM" id="Phobius"/>
    </source>
</evidence>
<keyword evidence="1" id="KW-1133">Transmembrane helix</keyword>
<gene>
    <name evidence="2" type="ORF">E1A91_D13G254100v1</name>
</gene>
<proteinExistence type="predicted"/>
<feature type="transmembrane region" description="Helical" evidence="1">
    <location>
        <begin position="12"/>
        <end position="37"/>
    </location>
</feature>
<sequence length="38" mass="4228">MVCLLLPPKTEVLLTYIGCLTMVLLSILMTSSLLLMLF</sequence>
<keyword evidence="1" id="KW-0472">Membrane</keyword>